<evidence type="ECO:0000313" key="2">
    <source>
        <dbReference type="Proteomes" id="UP000239735"/>
    </source>
</evidence>
<dbReference type="EMBL" id="OKRB01000101">
    <property type="protein sequence ID" value="SPE24122.1"/>
    <property type="molecule type" value="Genomic_DNA"/>
</dbReference>
<organism evidence="1 2">
    <name type="scientific">Candidatus Sulfuritelmatomonas gaucii</name>
    <dbReference type="NCBI Taxonomy" id="2043161"/>
    <lineage>
        <taxon>Bacteria</taxon>
        <taxon>Pseudomonadati</taxon>
        <taxon>Acidobacteriota</taxon>
        <taxon>Terriglobia</taxon>
        <taxon>Terriglobales</taxon>
        <taxon>Acidobacteriaceae</taxon>
        <taxon>Candidatus Sulfuritelmatomonas</taxon>
    </lineage>
</organism>
<dbReference type="AlphaFoldDB" id="A0A2N9LLM6"/>
<proteinExistence type="predicted"/>
<gene>
    <name evidence="1" type="ORF">SBA5_430001</name>
</gene>
<name>A0A2N9LLM6_9BACT</name>
<sequence length="116" mass="12972">MSRSVDYFGRYDPCKEADSLLHQILSDPANYYYEGATVFPGPDGVIPQDRGINWPLGHTVAKAVLMGCIAYNGPVGTKTYHTRLMYRVTEGPGKLLRNRTVARTISDLTLFWSDSQ</sequence>
<accession>A0A2N9LLM6</accession>
<dbReference type="Proteomes" id="UP000239735">
    <property type="component" value="Unassembled WGS sequence"/>
</dbReference>
<reference evidence="2" key="1">
    <citation type="submission" date="2018-02" db="EMBL/GenBank/DDBJ databases">
        <authorList>
            <person name="Hausmann B."/>
        </authorList>
    </citation>
    <scope>NUCLEOTIDE SEQUENCE [LARGE SCALE GENOMIC DNA]</scope>
    <source>
        <strain evidence="2">Peat soil MAG SbA5</strain>
    </source>
</reference>
<protein>
    <submittedName>
        <fullName evidence="1">Uncharacterized protein</fullName>
    </submittedName>
</protein>
<evidence type="ECO:0000313" key="1">
    <source>
        <dbReference type="EMBL" id="SPE24122.1"/>
    </source>
</evidence>